<dbReference type="OrthoDB" id="5514856at2759"/>
<protein>
    <submittedName>
        <fullName evidence="2">Uncharacterized protein</fullName>
    </submittedName>
</protein>
<keyword evidence="1" id="KW-0472">Membrane</keyword>
<gene>
    <name evidence="2" type="ORF">FA14DRAFT_162181</name>
</gene>
<feature type="transmembrane region" description="Helical" evidence="1">
    <location>
        <begin position="44"/>
        <end position="62"/>
    </location>
</feature>
<proteinExistence type="predicted"/>
<keyword evidence="3" id="KW-1185">Reference proteome</keyword>
<name>A0A316V625_9BASI</name>
<dbReference type="Proteomes" id="UP000245771">
    <property type="component" value="Unassembled WGS sequence"/>
</dbReference>
<sequence length="70" mass="8034">MADFQKGFLNPQHRAPPRDRRNFLQRFWHDQIMAQDKVDGNLNIFYALLVFGGGIVAARTIAKDMITPGF</sequence>
<accession>A0A316V625</accession>
<keyword evidence="1" id="KW-0812">Transmembrane</keyword>
<reference evidence="2 3" key="1">
    <citation type="journal article" date="2018" name="Mol. Biol. Evol.">
        <title>Broad Genomic Sampling Reveals a Smut Pathogenic Ancestry of the Fungal Clade Ustilaginomycotina.</title>
        <authorList>
            <person name="Kijpornyongpan T."/>
            <person name="Mondo S.J."/>
            <person name="Barry K."/>
            <person name="Sandor L."/>
            <person name="Lee J."/>
            <person name="Lipzen A."/>
            <person name="Pangilinan J."/>
            <person name="LaButti K."/>
            <person name="Hainaut M."/>
            <person name="Henrissat B."/>
            <person name="Grigoriev I.V."/>
            <person name="Spatafora J.W."/>
            <person name="Aime M.C."/>
        </authorList>
    </citation>
    <scope>NUCLEOTIDE SEQUENCE [LARGE SCALE GENOMIC DNA]</scope>
    <source>
        <strain evidence="2 3">MCA 3882</strain>
    </source>
</reference>
<dbReference type="AlphaFoldDB" id="A0A316V625"/>
<dbReference type="EMBL" id="KZ819605">
    <property type="protein sequence ID" value="PWN33010.1"/>
    <property type="molecule type" value="Genomic_DNA"/>
</dbReference>
<organism evidence="2 3">
    <name type="scientific">Meira miltonrushii</name>
    <dbReference type="NCBI Taxonomy" id="1280837"/>
    <lineage>
        <taxon>Eukaryota</taxon>
        <taxon>Fungi</taxon>
        <taxon>Dikarya</taxon>
        <taxon>Basidiomycota</taxon>
        <taxon>Ustilaginomycotina</taxon>
        <taxon>Exobasidiomycetes</taxon>
        <taxon>Exobasidiales</taxon>
        <taxon>Brachybasidiaceae</taxon>
        <taxon>Meira</taxon>
    </lineage>
</organism>
<evidence type="ECO:0000313" key="3">
    <source>
        <dbReference type="Proteomes" id="UP000245771"/>
    </source>
</evidence>
<dbReference type="GeneID" id="37021247"/>
<evidence type="ECO:0000313" key="2">
    <source>
        <dbReference type="EMBL" id="PWN33010.1"/>
    </source>
</evidence>
<evidence type="ECO:0000256" key="1">
    <source>
        <dbReference type="SAM" id="Phobius"/>
    </source>
</evidence>
<dbReference type="InParanoid" id="A0A316V625"/>
<dbReference type="RefSeq" id="XP_025353312.1">
    <property type="nucleotide sequence ID" value="XM_025499466.1"/>
</dbReference>
<keyword evidence="1" id="KW-1133">Transmembrane helix</keyword>